<dbReference type="Gene3D" id="1.10.630.10">
    <property type="entry name" value="Cytochrome P450"/>
    <property type="match status" value="1"/>
</dbReference>
<evidence type="ECO:0000313" key="10">
    <source>
        <dbReference type="Proteomes" id="UP001610563"/>
    </source>
</evidence>
<dbReference type="Pfam" id="PF00067">
    <property type="entry name" value="p450"/>
    <property type="match status" value="1"/>
</dbReference>
<evidence type="ECO:0000256" key="4">
    <source>
        <dbReference type="ARBA" id="ARBA00023002"/>
    </source>
</evidence>
<evidence type="ECO:0000256" key="5">
    <source>
        <dbReference type="ARBA" id="ARBA00023004"/>
    </source>
</evidence>
<organism evidence="9 10">
    <name type="scientific">Aspergillus keveii</name>
    <dbReference type="NCBI Taxonomy" id="714993"/>
    <lineage>
        <taxon>Eukaryota</taxon>
        <taxon>Fungi</taxon>
        <taxon>Dikarya</taxon>
        <taxon>Ascomycota</taxon>
        <taxon>Pezizomycotina</taxon>
        <taxon>Eurotiomycetes</taxon>
        <taxon>Eurotiomycetidae</taxon>
        <taxon>Eurotiales</taxon>
        <taxon>Aspergillaceae</taxon>
        <taxon>Aspergillus</taxon>
        <taxon>Aspergillus subgen. Nidulantes</taxon>
    </lineage>
</organism>
<keyword evidence="5 7" id="KW-0408">Iron</keyword>
<evidence type="ECO:0000256" key="8">
    <source>
        <dbReference type="SAM" id="Phobius"/>
    </source>
</evidence>
<dbReference type="SUPFAM" id="SSF48264">
    <property type="entry name" value="Cytochrome P450"/>
    <property type="match status" value="1"/>
</dbReference>
<comment type="caution">
    <text evidence="9">The sequence shown here is derived from an EMBL/GenBank/DDBJ whole genome shotgun (WGS) entry which is preliminary data.</text>
</comment>
<evidence type="ECO:0000256" key="3">
    <source>
        <dbReference type="ARBA" id="ARBA00022723"/>
    </source>
</evidence>
<dbReference type="InterPro" id="IPR050364">
    <property type="entry name" value="Cytochrome_P450_fung"/>
</dbReference>
<accession>A0ABR4G8S8</accession>
<dbReference type="InterPro" id="IPR002401">
    <property type="entry name" value="Cyt_P450_E_grp-I"/>
</dbReference>
<proteinExistence type="inferred from homology"/>
<dbReference type="PANTHER" id="PTHR46300">
    <property type="entry name" value="P450, PUTATIVE (EUROFUNG)-RELATED-RELATED"/>
    <property type="match status" value="1"/>
</dbReference>
<protein>
    <submittedName>
        <fullName evidence="9">Cytochrome P450</fullName>
    </submittedName>
</protein>
<dbReference type="CDD" id="cd11065">
    <property type="entry name" value="CYP64-like"/>
    <property type="match status" value="1"/>
</dbReference>
<keyword evidence="8" id="KW-1133">Transmembrane helix</keyword>
<dbReference type="InterPro" id="IPR001128">
    <property type="entry name" value="Cyt_P450"/>
</dbReference>
<feature type="transmembrane region" description="Helical" evidence="8">
    <location>
        <begin position="12"/>
        <end position="33"/>
    </location>
</feature>
<dbReference type="InterPro" id="IPR017972">
    <property type="entry name" value="Cyt_P450_CS"/>
</dbReference>
<dbReference type="InterPro" id="IPR036396">
    <property type="entry name" value="Cyt_P450_sf"/>
</dbReference>
<dbReference type="PANTHER" id="PTHR46300:SF2">
    <property type="entry name" value="CYTOCHROME P450 MONOOXYGENASE ALNH-RELATED"/>
    <property type="match status" value="1"/>
</dbReference>
<evidence type="ECO:0000256" key="1">
    <source>
        <dbReference type="ARBA" id="ARBA00001971"/>
    </source>
</evidence>
<reference evidence="9 10" key="1">
    <citation type="submission" date="2024-07" db="EMBL/GenBank/DDBJ databases">
        <title>Section-level genome sequencing and comparative genomics of Aspergillus sections Usti and Cavernicolus.</title>
        <authorList>
            <consortium name="Lawrence Berkeley National Laboratory"/>
            <person name="Nybo J.L."/>
            <person name="Vesth T.C."/>
            <person name="Theobald S."/>
            <person name="Frisvad J.C."/>
            <person name="Larsen T.O."/>
            <person name="Kjaerboelling I."/>
            <person name="Rothschild-Mancinelli K."/>
            <person name="Lyhne E.K."/>
            <person name="Kogle M.E."/>
            <person name="Barry K."/>
            <person name="Clum A."/>
            <person name="Na H."/>
            <person name="Ledsgaard L."/>
            <person name="Lin J."/>
            <person name="Lipzen A."/>
            <person name="Kuo A."/>
            <person name="Riley R."/>
            <person name="Mondo S."/>
            <person name="Labutti K."/>
            <person name="Haridas S."/>
            <person name="Pangalinan J."/>
            <person name="Salamov A.A."/>
            <person name="Simmons B.A."/>
            <person name="Magnuson J.K."/>
            <person name="Chen J."/>
            <person name="Drula E."/>
            <person name="Henrissat B."/>
            <person name="Wiebenga A."/>
            <person name="Lubbers R.J."/>
            <person name="Gomes A.C."/>
            <person name="Makela M.R."/>
            <person name="Stajich J."/>
            <person name="Grigoriev I.V."/>
            <person name="Mortensen U.H."/>
            <person name="De Vries R.P."/>
            <person name="Baker S.E."/>
            <person name="Andersen M.R."/>
        </authorList>
    </citation>
    <scope>NUCLEOTIDE SEQUENCE [LARGE SCALE GENOMIC DNA]</scope>
    <source>
        <strain evidence="9 10">CBS 209.92</strain>
    </source>
</reference>
<keyword evidence="3 7" id="KW-0479">Metal-binding</keyword>
<evidence type="ECO:0000256" key="6">
    <source>
        <dbReference type="ARBA" id="ARBA00023033"/>
    </source>
</evidence>
<gene>
    <name evidence="9" type="ORF">BJX66DRAFT_350606</name>
</gene>
<keyword evidence="7" id="KW-0349">Heme</keyword>
<dbReference type="PRINTS" id="PR00385">
    <property type="entry name" value="P450"/>
</dbReference>
<keyword evidence="4 7" id="KW-0560">Oxidoreductase</keyword>
<sequence>MALPPEFPWTTYIGALLVSLIAASIAALIIALAPYTWASMRPRYFPPGPKPLPIIGNLNLVPPSKAFLLFHQWTRKYGPIIGLKFGPANVVILNHWRDVQELLEKRGQIYSSRPANYIANELICKNNTHILFAPYADDWKALRKGAQGLFTPRELAEIQPIQEAEATQTVYDMRYTTAVILASVFGQRGEDFNSPNIQALYDVQHRFTALLEPGAAPPVDGLIFLQYLPEFMAPWKRKAKDIRPDQRQLYFRLYNETKERMSRGVRTGCFMEKLINDQEKNKLDDEHTTYLGGILMEAGSDTTSSTLLSFLLATLQSPAALKQAQDEVDRVCDVHRSPTVSDLDDLPYIEACMHEILRWRPVAGGGIPHMLTQTDTYKGYVFPAGTIFFANTWAIHHDEDEFDRPEMFNPDRWLRGNTYGTKDMSGTSDQQRKTSYGWGAGRRICAGQKMAETSLKIAMAKMVWALDFEIGEGEGGGRPDVSVETGYDGGFLVCPKKFPVRIRPRSEGHADVIRREYEGLSAFFESLSA</sequence>
<keyword evidence="8" id="KW-0812">Transmembrane</keyword>
<evidence type="ECO:0000313" key="9">
    <source>
        <dbReference type="EMBL" id="KAL2795440.1"/>
    </source>
</evidence>
<name>A0ABR4G8S8_9EURO</name>
<evidence type="ECO:0000256" key="7">
    <source>
        <dbReference type="RuleBase" id="RU000461"/>
    </source>
</evidence>
<evidence type="ECO:0000256" key="2">
    <source>
        <dbReference type="ARBA" id="ARBA00010617"/>
    </source>
</evidence>
<dbReference type="EMBL" id="JBFTWV010000035">
    <property type="protein sequence ID" value="KAL2795440.1"/>
    <property type="molecule type" value="Genomic_DNA"/>
</dbReference>
<dbReference type="PROSITE" id="PS00086">
    <property type="entry name" value="CYTOCHROME_P450"/>
    <property type="match status" value="1"/>
</dbReference>
<keyword evidence="8" id="KW-0472">Membrane</keyword>
<keyword evidence="6 7" id="KW-0503">Monooxygenase</keyword>
<comment type="cofactor">
    <cofactor evidence="1">
        <name>heme</name>
        <dbReference type="ChEBI" id="CHEBI:30413"/>
    </cofactor>
</comment>
<dbReference type="PRINTS" id="PR00463">
    <property type="entry name" value="EP450I"/>
</dbReference>
<comment type="similarity">
    <text evidence="2 7">Belongs to the cytochrome P450 family.</text>
</comment>
<keyword evidence="10" id="KW-1185">Reference proteome</keyword>
<dbReference type="Proteomes" id="UP001610563">
    <property type="component" value="Unassembled WGS sequence"/>
</dbReference>